<keyword evidence="2" id="KW-1185">Reference proteome</keyword>
<evidence type="ECO:0000313" key="2">
    <source>
        <dbReference type="Proteomes" id="UP000309138"/>
    </source>
</evidence>
<gene>
    <name evidence="1" type="ORF">FBR43_07190</name>
</gene>
<name>A0A4U1L306_9SPHN</name>
<reference evidence="1 2" key="1">
    <citation type="submission" date="2019-04" db="EMBL/GenBank/DDBJ databases">
        <authorList>
            <person name="Yang Y."/>
            <person name="Wei D."/>
        </authorList>
    </citation>
    <scope>NUCLEOTIDE SEQUENCE [LARGE SCALE GENOMIC DNA]</scope>
    <source>
        <strain evidence="1 2">L-1-4w-11</strain>
    </source>
</reference>
<dbReference type="AlphaFoldDB" id="A0A4U1L306"/>
<dbReference type="Proteomes" id="UP000309138">
    <property type="component" value="Unassembled WGS sequence"/>
</dbReference>
<organism evidence="1 2">
    <name type="scientific">Sphingomonas baiyangensis</name>
    <dbReference type="NCBI Taxonomy" id="2572576"/>
    <lineage>
        <taxon>Bacteria</taxon>
        <taxon>Pseudomonadati</taxon>
        <taxon>Pseudomonadota</taxon>
        <taxon>Alphaproteobacteria</taxon>
        <taxon>Sphingomonadales</taxon>
        <taxon>Sphingomonadaceae</taxon>
        <taxon>Sphingomonas</taxon>
    </lineage>
</organism>
<sequence>MHLGLIEGTRLRLRLVGVLGLMGFHSLDRIVALQNSPAVRDLAEQMRGTEGQCAPVYFLRSAEQGVAPSLVEGYEALAAAQLAGIETISVICIAARDSERLQSQLVAMKQVKPEPETDDDLIYRVMRDD</sequence>
<comment type="caution">
    <text evidence="1">The sequence shown here is derived from an EMBL/GenBank/DDBJ whole genome shotgun (WGS) entry which is preliminary data.</text>
</comment>
<dbReference type="EMBL" id="SWKR01000002">
    <property type="protein sequence ID" value="TKD50573.1"/>
    <property type="molecule type" value="Genomic_DNA"/>
</dbReference>
<evidence type="ECO:0000313" key="1">
    <source>
        <dbReference type="EMBL" id="TKD50573.1"/>
    </source>
</evidence>
<accession>A0A4U1L306</accession>
<proteinExistence type="predicted"/>
<protein>
    <submittedName>
        <fullName evidence="1">Uncharacterized protein</fullName>
    </submittedName>
</protein>